<sequence>MAPVTRFGCWRRAACILLLAVMPTSVGALSADATAALMLQAAVMATQPDFVGPPEGARLLRQSDDGTTSTVPPPSLGSDASTDIAAYMTAFVDATATYVAPVVKGLTTPSAWGPLARTCQRKGSEWVAHKRHNYTLDWCRANAKCPLADYSAMSVEARVNRYNQRAAVVTRLEGTPRLPSDADCLHEPETCLAACTGMNPSTTAEGLVLKSEVREYIAKTRSLYVHHRFATQRPHARDCGTTPELCDCDFAPERCTIVPAFPWTPSTSAEALVMKSEVRQYVTETRAAYVKFRYATQRPHARDCGTTPELCDCDFAPERCTVVPAFPWHPVSSAEALVLKAEVRHYIADTLTRYRNHRFALQRPHARDCGTTPELCNCDFTPERCTIVPAFPWAPSTSAEALVLKAEVRSYVTETRAAYVNHRFALQRPHARDCGTMPELCDCDLAPERCPIVPAFPWTPSTSAEALLLKSEVREYIAKTRSLYIHHRFATQRPHARDCGTTPELCDCDFGPERCQLAPAPVWGAASAAEFVALAEARVYIAELSAEMQRSRERNGAGMWHYDRTSPPDCCDGSGVFRDGCSSRLCQALLYFAIEVETCSHKNIIADTTFNVQISACVICGACVLNDAASNYMTIARGFRDLVVLAVTPLWAFYDTFVLLGRDAVAYVIRLAASASSLPESLLLAVLIYVMVKPRVCEAFRRLRCMRAVAKDGPVTLRLRGCAPCCGSGGALFGWRADEILLLLRALGVAAPPLALAPSVDGTAWLLRLRSRAAADALVRSVGAAAGAAPCFFGALAADLLSTDVKEGAPTEVALLRGVPLRRRGGSWFWCSGGGGDGSSGSGGDECDALRVTEFLARAGVHVSAVARYTEDGGGWLVAVPAGSYALGAVFNLISQVYCFARQDVSRYAVSIRELVDADGALLPLVAVPAAAAAAAVVAPNTPASVRVDTDDAIGRAGDAEGDAPAAAGGEGRNVNVDVDIGVAGGGVREVERATRRFIATATQSTTSLSVEALPQCGLRNGPLRRLLLVLVQPEAPSGRRSTALPQHNTTLRRLPCNHDKSWRLRRSAMVPTCRRTVGARQRTTPRPVGTLCFGA</sequence>
<evidence type="ECO:0000313" key="3">
    <source>
        <dbReference type="EMBL" id="KAG5177052.1"/>
    </source>
</evidence>
<dbReference type="Proteomes" id="UP000664859">
    <property type="component" value="Unassembled WGS sequence"/>
</dbReference>
<evidence type="ECO:0000313" key="4">
    <source>
        <dbReference type="Proteomes" id="UP000664859"/>
    </source>
</evidence>
<dbReference type="AlphaFoldDB" id="A0A835YNH9"/>
<accession>A0A835YNH9</accession>
<evidence type="ECO:0000256" key="2">
    <source>
        <dbReference type="SAM" id="SignalP"/>
    </source>
</evidence>
<comment type="caution">
    <text evidence="3">The sequence shown here is derived from an EMBL/GenBank/DDBJ whole genome shotgun (WGS) entry which is preliminary data.</text>
</comment>
<keyword evidence="2" id="KW-0732">Signal</keyword>
<gene>
    <name evidence="3" type="ORF">JKP88DRAFT_249094</name>
</gene>
<feature type="region of interest" description="Disordered" evidence="1">
    <location>
        <begin position="54"/>
        <end position="77"/>
    </location>
</feature>
<dbReference type="EMBL" id="JAFCMP010000530">
    <property type="protein sequence ID" value="KAG5177052.1"/>
    <property type="molecule type" value="Genomic_DNA"/>
</dbReference>
<evidence type="ECO:0000256" key="1">
    <source>
        <dbReference type="SAM" id="MobiDB-lite"/>
    </source>
</evidence>
<organism evidence="3 4">
    <name type="scientific">Tribonema minus</name>
    <dbReference type="NCBI Taxonomy" id="303371"/>
    <lineage>
        <taxon>Eukaryota</taxon>
        <taxon>Sar</taxon>
        <taxon>Stramenopiles</taxon>
        <taxon>Ochrophyta</taxon>
        <taxon>PX clade</taxon>
        <taxon>Xanthophyceae</taxon>
        <taxon>Tribonematales</taxon>
        <taxon>Tribonemataceae</taxon>
        <taxon>Tribonema</taxon>
    </lineage>
</organism>
<keyword evidence="4" id="KW-1185">Reference proteome</keyword>
<proteinExistence type="predicted"/>
<reference evidence="3" key="1">
    <citation type="submission" date="2021-02" db="EMBL/GenBank/DDBJ databases">
        <title>First Annotated Genome of the Yellow-green Alga Tribonema minus.</title>
        <authorList>
            <person name="Mahan K.M."/>
        </authorList>
    </citation>
    <scope>NUCLEOTIDE SEQUENCE</scope>
    <source>
        <strain evidence="3">UTEX B ZZ1240</strain>
    </source>
</reference>
<feature type="chain" id="PRO_5032695201" evidence="2">
    <location>
        <begin position="29"/>
        <end position="1096"/>
    </location>
</feature>
<feature type="signal peptide" evidence="2">
    <location>
        <begin position="1"/>
        <end position="28"/>
    </location>
</feature>
<protein>
    <submittedName>
        <fullName evidence="3">Uncharacterized protein</fullName>
    </submittedName>
</protein>
<name>A0A835YNH9_9STRA</name>